<dbReference type="RefSeq" id="WP_015101631.1">
    <property type="nucleotide sequence ID" value="NC_019673.1"/>
</dbReference>
<dbReference type="PATRIC" id="fig|1179773.3.peg.4236"/>
<proteinExistence type="predicted"/>
<feature type="transmembrane region" description="Helical" evidence="1">
    <location>
        <begin position="42"/>
        <end position="64"/>
    </location>
</feature>
<dbReference type="AlphaFoldDB" id="K0K3S9"/>
<dbReference type="KEGG" id="sesp:BN6_42330"/>
<keyword evidence="3" id="KW-1185">Reference proteome</keyword>
<accession>K0K3S9</accession>
<keyword evidence="1" id="KW-0472">Membrane</keyword>
<evidence type="ECO:0000313" key="3">
    <source>
        <dbReference type="Proteomes" id="UP000006281"/>
    </source>
</evidence>
<gene>
    <name evidence="2" type="ordered locus">BN6_42330</name>
</gene>
<keyword evidence="1" id="KW-1133">Transmembrane helix</keyword>
<protein>
    <submittedName>
        <fullName evidence="2">Putative membrane protein</fullName>
    </submittedName>
</protein>
<reference evidence="2 3" key="1">
    <citation type="journal article" date="2012" name="BMC Genomics">
        <title>Complete genome sequence of Saccharothrix espanaensis DSM 44229T and comparison to the other completely sequenced Pseudonocardiaceae.</title>
        <authorList>
            <person name="Strobel T."/>
            <person name="Al-Dilaimi A."/>
            <person name="Blom J."/>
            <person name="Gessner A."/>
            <person name="Kalinowski J."/>
            <person name="Luzhetska M."/>
            <person name="Puhler A."/>
            <person name="Szczepanowski R."/>
            <person name="Bechthold A."/>
            <person name="Ruckert C."/>
        </authorList>
    </citation>
    <scope>NUCLEOTIDE SEQUENCE [LARGE SCALE GENOMIC DNA]</scope>
    <source>
        <strain evidence="3">ATCC 51144 / DSM 44229 / JCM 9112 / NBRC 15066 / NRRL 15764</strain>
    </source>
</reference>
<evidence type="ECO:0000313" key="2">
    <source>
        <dbReference type="EMBL" id="CCH31519.1"/>
    </source>
</evidence>
<dbReference type="HOGENOM" id="CLU_2702599_0_0_11"/>
<evidence type="ECO:0000256" key="1">
    <source>
        <dbReference type="SAM" id="Phobius"/>
    </source>
</evidence>
<dbReference type="EMBL" id="HE804045">
    <property type="protein sequence ID" value="CCH31519.1"/>
    <property type="molecule type" value="Genomic_DNA"/>
</dbReference>
<organism evidence="2 3">
    <name type="scientific">Saccharothrix espanaensis (strain ATCC 51144 / DSM 44229 / JCM 9112 / NBRC 15066 / NRRL 15764)</name>
    <dbReference type="NCBI Taxonomy" id="1179773"/>
    <lineage>
        <taxon>Bacteria</taxon>
        <taxon>Bacillati</taxon>
        <taxon>Actinomycetota</taxon>
        <taxon>Actinomycetes</taxon>
        <taxon>Pseudonocardiales</taxon>
        <taxon>Pseudonocardiaceae</taxon>
        <taxon>Saccharothrix</taxon>
    </lineage>
</organism>
<name>K0K3S9_SACES</name>
<dbReference type="Proteomes" id="UP000006281">
    <property type="component" value="Chromosome"/>
</dbReference>
<keyword evidence="1" id="KW-0812">Transmembrane</keyword>
<sequence>MAIGGAVSGALPADRIGRKVLQVGPLVQLPARPSRTGDFAGAFQRALLVQACLLVAFLAITFPLPRKGRSEAE</sequence>